<organism evidence="3 4">
    <name type="scientific">Aspergillus mulundensis</name>
    <dbReference type="NCBI Taxonomy" id="1810919"/>
    <lineage>
        <taxon>Eukaryota</taxon>
        <taxon>Fungi</taxon>
        <taxon>Dikarya</taxon>
        <taxon>Ascomycota</taxon>
        <taxon>Pezizomycotina</taxon>
        <taxon>Eurotiomycetes</taxon>
        <taxon>Eurotiomycetidae</taxon>
        <taxon>Eurotiales</taxon>
        <taxon>Aspergillaceae</taxon>
        <taxon>Aspergillus</taxon>
        <taxon>Aspergillus subgen. Nidulantes</taxon>
    </lineage>
</organism>
<comment type="caution">
    <text evidence="3">The sequence shown here is derived from an EMBL/GenBank/DDBJ whole genome shotgun (WGS) entry which is preliminary data.</text>
</comment>
<gene>
    <name evidence="3" type="ORF">DSM5745_09536</name>
</gene>
<dbReference type="RefSeq" id="XP_026599900.1">
    <property type="nucleotide sequence ID" value="XM_026751552.1"/>
</dbReference>
<dbReference type="STRING" id="1810919.A0A3D8QVJ0"/>
<feature type="compositionally biased region" description="Polar residues" evidence="1">
    <location>
        <begin position="94"/>
        <end position="106"/>
    </location>
</feature>
<evidence type="ECO:0000256" key="1">
    <source>
        <dbReference type="SAM" id="MobiDB-lite"/>
    </source>
</evidence>
<feature type="domain" description="Subtelomeric hrmA-associated cluster protein AFUB-079030/YDR124W-like helical bundle" evidence="2">
    <location>
        <begin position="162"/>
        <end position="296"/>
    </location>
</feature>
<dbReference type="InterPro" id="IPR021264">
    <property type="entry name" value="AFUB_079030/YDR124W-like"/>
</dbReference>
<evidence type="ECO:0000313" key="4">
    <source>
        <dbReference type="Proteomes" id="UP000256690"/>
    </source>
</evidence>
<dbReference type="AlphaFoldDB" id="A0A3D8QVJ0"/>
<dbReference type="PANTHER" id="PTHR36102">
    <property type="entry name" value="CHROMOSOME 10, WHOLE GENOME SHOTGUN SEQUENCE"/>
    <property type="match status" value="1"/>
</dbReference>
<feature type="region of interest" description="Disordered" evidence="1">
    <location>
        <begin position="94"/>
        <end position="140"/>
    </location>
</feature>
<dbReference type="OrthoDB" id="5338458at2759"/>
<dbReference type="EMBL" id="PVWQ01000013">
    <property type="protein sequence ID" value="RDW65797.1"/>
    <property type="molecule type" value="Genomic_DNA"/>
</dbReference>
<dbReference type="GeneID" id="38119906"/>
<feature type="compositionally biased region" description="Low complexity" evidence="1">
    <location>
        <begin position="112"/>
        <end position="132"/>
    </location>
</feature>
<dbReference type="Pfam" id="PF11001">
    <property type="entry name" value="AFUB_07903_YDR124W_hel"/>
    <property type="match status" value="1"/>
</dbReference>
<accession>A0A3D8QVJ0</accession>
<keyword evidence="4" id="KW-1185">Reference proteome</keyword>
<dbReference type="PANTHER" id="PTHR36102:SF1">
    <property type="entry name" value="YDR124W-LIKE HELICAL BUNDLE DOMAIN-CONTAINING PROTEIN"/>
    <property type="match status" value="1"/>
</dbReference>
<dbReference type="Proteomes" id="UP000256690">
    <property type="component" value="Unassembled WGS sequence"/>
</dbReference>
<sequence>MLSSQIQAIPTSKLLYKVLYWAFSPAGSVINMSRRPPSMDGALNSLASHHFALLYIDECGKLRFEASPSIANDAHSILSSEVTQLFLKAVTGSENGSRAGSESNLDLRTGRSSSSPDSPTSNSSPSSFISMPLDTSRKRKRGAHEYVMPMSITCHPRTMLSVSNESLLQKYYEKAFEALQQVNCRILAKAYIRLVEPRKQVNYPYNGHKVVAGVSQQFDPEETRPPWWPASAGVTHKEPDHLLKPERIRLLVYILCELRDSHGICVEKLREADQAIRRQIAPPERLQILDEIYRVRGEEERYLEGRSDAQTVVCVSRVHLPDMPDTQTSFYSPANSIPMSDTYRDDVPNLESHTSVFSSSLSTGDTLVRREYAATPTPITPVSMPAASTTWETYSSTIPVSATLPPINPSIRHPGTEHTSPYALEYPTPPTYGYHQPAPTLEMQPFSMGYANIPPHHLSQSVPHNGHQPYYFDY</sequence>
<dbReference type="InterPro" id="IPR047092">
    <property type="entry name" value="AFUB_07903/YDR124W-like_hel"/>
</dbReference>
<proteinExistence type="predicted"/>
<evidence type="ECO:0000313" key="3">
    <source>
        <dbReference type="EMBL" id="RDW65797.1"/>
    </source>
</evidence>
<name>A0A3D8QVJ0_9EURO</name>
<evidence type="ECO:0000259" key="2">
    <source>
        <dbReference type="Pfam" id="PF11001"/>
    </source>
</evidence>
<reference evidence="3 4" key="1">
    <citation type="journal article" date="2018" name="IMA Fungus">
        <title>IMA Genome-F 9: Draft genome sequence of Annulohypoxylon stygium, Aspergillus mulundensis, Berkeleyomyces basicola (syn. Thielaviopsis basicola), Ceratocystis smalleyi, two Cercospora beticola strains, Coleophoma cylindrospora, Fusarium fracticaudum, Phialophora cf. hyalina, and Morchella septimelata.</title>
        <authorList>
            <person name="Wingfield B.D."/>
            <person name="Bills G.F."/>
            <person name="Dong Y."/>
            <person name="Huang W."/>
            <person name="Nel W.J."/>
            <person name="Swalarsk-Parry B.S."/>
            <person name="Vaghefi N."/>
            <person name="Wilken P.M."/>
            <person name="An Z."/>
            <person name="de Beer Z.W."/>
            <person name="De Vos L."/>
            <person name="Chen L."/>
            <person name="Duong T.A."/>
            <person name="Gao Y."/>
            <person name="Hammerbacher A."/>
            <person name="Kikkert J.R."/>
            <person name="Li Y."/>
            <person name="Li H."/>
            <person name="Li K."/>
            <person name="Li Q."/>
            <person name="Liu X."/>
            <person name="Ma X."/>
            <person name="Naidoo K."/>
            <person name="Pethybridge S.J."/>
            <person name="Sun J."/>
            <person name="Steenkamp E.T."/>
            <person name="van der Nest M.A."/>
            <person name="van Wyk S."/>
            <person name="Wingfield M.J."/>
            <person name="Xiong C."/>
            <person name="Yue Q."/>
            <person name="Zhang X."/>
        </authorList>
    </citation>
    <scope>NUCLEOTIDE SEQUENCE [LARGE SCALE GENOMIC DNA]</scope>
    <source>
        <strain evidence="3 4">DSM 5745</strain>
    </source>
</reference>
<protein>
    <recommendedName>
        <fullName evidence="2">Subtelomeric hrmA-associated cluster protein AFUB-079030/YDR124W-like helical bundle domain-containing protein</fullName>
    </recommendedName>
</protein>